<dbReference type="InterPro" id="IPR036390">
    <property type="entry name" value="WH_DNA-bd_sf"/>
</dbReference>
<name>A0A3S4B4M6_9BRAD</name>
<evidence type="ECO:0000259" key="5">
    <source>
        <dbReference type="PROSITE" id="PS50949"/>
    </source>
</evidence>
<dbReference type="SMART" id="SM00345">
    <property type="entry name" value="HTH_GNTR"/>
    <property type="match status" value="1"/>
</dbReference>
<dbReference type="Proteomes" id="UP000289200">
    <property type="component" value="Unassembled WGS sequence"/>
</dbReference>
<dbReference type="OrthoDB" id="9789310at2"/>
<proteinExistence type="predicted"/>
<dbReference type="Pfam" id="PF00392">
    <property type="entry name" value="GntR"/>
    <property type="match status" value="1"/>
</dbReference>
<protein>
    <submittedName>
        <fullName evidence="6">HTH-type transcriptional repressor RspR</fullName>
    </submittedName>
</protein>
<dbReference type="InterPro" id="IPR036388">
    <property type="entry name" value="WH-like_DNA-bd_sf"/>
</dbReference>
<feature type="compositionally biased region" description="Low complexity" evidence="4">
    <location>
        <begin position="9"/>
        <end position="20"/>
    </location>
</feature>
<keyword evidence="1" id="KW-0805">Transcription regulation</keyword>
<dbReference type="Gene3D" id="1.20.120.530">
    <property type="entry name" value="GntR ligand-binding domain-like"/>
    <property type="match status" value="1"/>
</dbReference>
<keyword evidence="2" id="KW-0238">DNA-binding</keyword>
<gene>
    <name evidence="6" type="primary">rspR_6</name>
    <name evidence="6" type="ORF">RHODGE_RHODGE_02224</name>
</gene>
<dbReference type="Gene3D" id="1.10.10.10">
    <property type="entry name" value="Winged helix-like DNA-binding domain superfamily/Winged helix DNA-binding domain"/>
    <property type="match status" value="1"/>
</dbReference>
<dbReference type="AlphaFoldDB" id="A0A3S4B4M6"/>
<dbReference type="Pfam" id="PF07729">
    <property type="entry name" value="FCD"/>
    <property type="match status" value="1"/>
</dbReference>
<dbReference type="InterPro" id="IPR008920">
    <property type="entry name" value="TF_FadR/GntR_C"/>
</dbReference>
<dbReference type="InterPro" id="IPR000524">
    <property type="entry name" value="Tscrpt_reg_HTH_GntR"/>
</dbReference>
<dbReference type="SMART" id="SM00895">
    <property type="entry name" value="FCD"/>
    <property type="match status" value="1"/>
</dbReference>
<evidence type="ECO:0000256" key="2">
    <source>
        <dbReference type="ARBA" id="ARBA00023125"/>
    </source>
</evidence>
<dbReference type="PROSITE" id="PS50949">
    <property type="entry name" value="HTH_GNTR"/>
    <property type="match status" value="1"/>
</dbReference>
<reference evidence="7" key="1">
    <citation type="submission" date="2018-10" db="EMBL/GenBank/DDBJ databases">
        <authorList>
            <person name="Peiro R."/>
            <person name="Begona"/>
            <person name="Cbmso G."/>
            <person name="Lopez M."/>
            <person name="Gonzalez S."/>
            <person name="Sacristan E."/>
            <person name="Castillo E."/>
        </authorList>
    </citation>
    <scope>NUCLEOTIDE SEQUENCE [LARGE SCALE GENOMIC DNA]</scope>
</reference>
<sequence length="259" mass="27703">MVGVMATDPAAAGSQAGPAALTPISADATPANLPPGDGGDPARLTGEAVYERLRQMIVRLDLVPGAVIDRADLQARFGVSSTPLRDALLRLARDGLVDIVPQSATRVSLIDLVAVRQAQVLRRAVEQEAVRLLAGAAERDFVPELQLALAAQLDRAEAGDTAGFAALDETFHRRLLALAGAPDLFDVVRRHSGQIDRIRHLQRPVAGRMREVVREHGRILKSIAAGNPDKAQARMRDHLAGALAPVHTLQAEHPQYVRA</sequence>
<feature type="region of interest" description="Disordered" evidence="4">
    <location>
        <begin position="1"/>
        <end position="41"/>
    </location>
</feature>
<evidence type="ECO:0000256" key="3">
    <source>
        <dbReference type="ARBA" id="ARBA00023163"/>
    </source>
</evidence>
<evidence type="ECO:0000313" key="6">
    <source>
        <dbReference type="EMBL" id="VCU09051.1"/>
    </source>
</evidence>
<keyword evidence="7" id="KW-1185">Reference proteome</keyword>
<dbReference type="PANTHER" id="PTHR43537:SF45">
    <property type="entry name" value="GNTR FAMILY REGULATORY PROTEIN"/>
    <property type="match status" value="1"/>
</dbReference>
<dbReference type="EMBL" id="UWOC01000139">
    <property type="protein sequence ID" value="VCU09051.1"/>
    <property type="molecule type" value="Genomic_DNA"/>
</dbReference>
<dbReference type="SUPFAM" id="SSF48008">
    <property type="entry name" value="GntR ligand-binding domain-like"/>
    <property type="match status" value="1"/>
</dbReference>
<dbReference type="GO" id="GO:0003700">
    <property type="term" value="F:DNA-binding transcription factor activity"/>
    <property type="evidence" value="ECO:0007669"/>
    <property type="project" value="InterPro"/>
</dbReference>
<feature type="domain" description="HTH gntR-type" evidence="5">
    <location>
        <begin position="43"/>
        <end position="110"/>
    </location>
</feature>
<evidence type="ECO:0000256" key="1">
    <source>
        <dbReference type="ARBA" id="ARBA00023015"/>
    </source>
</evidence>
<accession>A0A3S4B4M6</accession>
<dbReference type="GO" id="GO:0003677">
    <property type="term" value="F:DNA binding"/>
    <property type="evidence" value="ECO:0007669"/>
    <property type="project" value="UniProtKB-KW"/>
</dbReference>
<keyword evidence="3" id="KW-0804">Transcription</keyword>
<dbReference type="PANTHER" id="PTHR43537">
    <property type="entry name" value="TRANSCRIPTIONAL REGULATOR, GNTR FAMILY"/>
    <property type="match status" value="1"/>
</dbReference>
<evidence type="ECO:0000313" key="7">
    <source>
        <dbReference type="Proteomes" id="UP000289200"/>
    </source>
</evidence>
<organism evidence="6 7">
    <name type="scientific">Rhodoplanes serenus</name>
    <dbReference type="NCBI Taxonomy" id="200615"/>
    <lineage>
        <taxon>Bacteria</taxon>
        <taxon>Pseudomonadati</taxon>
        <taxon>Pseudomonadota</taxon>
        <taxon>Alphaproteobacteria</taxon>
        <taxon>Hyphomicrobiales</taxon>
        <taxon>Nitrobacteraceae</taxon>
        <taxon>Rhodoplanes</taxon>
    </lineage>
</organism>
<evidence type="ECO:0000256" key="4">
    <source>
        <dbReference type="SAM" id="MobiDB-lite"/>
    </source>
</evidence>
<dbReference type="InterPro" id="IPR011711">
    <property type="entry name" value="GntR_C"/>
</dbReference>
<comment type="caution">
    <text evidence="6">The sequence shown here is derived from an EMBL/GenBank/DDBJ whole genome shotgun (WGS) entry which is preliminary data.</text>
</comment>
<dbReference type="SUPFAM" id="SSF46785">
    <property type="entry name" value="Winged helix' DNA-binding domain"/>
    <property type="match status" value="1"/>
</dbReference>